<accession>A0ABX7WPJ7</accession>
<dbReference type="InterPro" id="IPR018764">
    <property type="entry name" value="RskA_C"/>
</dbReference>
<feature type="domain" description="Anti-sigma K factor RskA C-terminal" evidence="1">
    <location>
        <begin position="17"/>
        <end position="131"/>
    </location>
</feature>
<name>A0ABX7WPJ7_9GAMM</name>
<proteinExistence type="predicted"/>
<dbReference type="EMBL" id="CP072801">
    <property type="protein sequence ID" value="QTR45096.1"/>
    <property type="molecule type" value="Genomic_DNA"/>
</dbReference>
<evidence type="ECO:0000313" key="2">
    <source>
        <dbReference type="EMBL" id="QTR45096.1"/>
    </source>
</evidence>
<reference evidence="2 3" key="1">
    <citation type="submission" date="2021-04" db="EMBL/GenBank/DDBJ databases">
        <title>Genomics, taxonomy and metabolism of representatives of sulfur bacteria of the genus Thiothrix: Thiothrix fructosivorans QT, Thiothrix unzii A1T and three new species, Thiothrix subterranea sp. nov., Thiothrix litoralis sp. nov. and 'Candidatus Thiothrix anitrata' sp. nov.</title>
        <authorList>
            <person name="Ravin N.V."/>
            <person name="Smolyakov D."/>
            <person name="Rudenko T.S."/>
            <person name="Mardanov A.V."/>
            <person name="Beletsky A.V."/>
            <person name="Markov N.D."/>
            <person name="Fomenkov A.I."/>
            <person name="Roberts R.J."/>
            <person name="Karnachuk O.V."/>
            <person name="Novikov A."/>
            <person name="Grabovich M.Y."/>
        </authorList>
    </citation>
    <scope>NUCLEOTIDE SEQUENCE [LARGE SCALE GENOMIC DNA]</scope>
    <source>
        <strain evidence="2 3">AS</strain>
    </source>
</reference>
<gene>
    <name evidence="2" type="ORF">J9253_13925</name>
</gene>
<keyword evidence="3" id="KW-1185">Reference proteome</keyword>
<protein>
    <submittedName>
        <fullName evidence="2">Anti-sigma factor</fullName>
    </submittedName>
</protein>
<dbReference type="Pfam" id="PF10099">
    <property type="entry name" value="RskA_C"/>
    <property type="match status" value="1"/>
</dbReference>
<dbReference type="RefSeq" id="WP_210221526.1">
    <property type="nucleotide sequence ID" value="NZ_CP072801.1"/>
</dbReference>
<organism evidence="2 3">
    <name type="scientific">Thiothrix litoralis</name>
    <dbReference type="NCBI Taxonomy" id="2891210"/>
    <lineage>
        <taxon>Bacteria</taxon>
        <taxon>Pseudomonadati</taxon>
        <taxon>Pseudomonadota</taxon>
        <taxon>Gammaproteobacteria</taxon>
        <taxon>Thiotrichales</taxon>
        <taxon>Thiotrichaceae</taxon>
        <taxon>Thiothrix</taxon>
    </lineage>
</organism>
<evidence type="ECO:0000259" key="1">
    <source>
        <dbReference type="Pfam" id="PF10099"/>
    </source>
</evidence>
<dbReference type="Proteomes" id="UP000672039">
    <property type="component" value="Chromosome"/>
</dbReference>
<sequence length="168" mass="18473">MSRNDYSIKNWLIIILLVMLLIAGLALFAHQLRGAQADTPPDGLRELRASLLTDPGSVGGSWLRTLNPTVKNVQGDLVWNSTQQQGVMRLLDLPKPKAGTFYQLWLYDALGENQEPVSGGILQQGSGKTELFAPIKTTVTVQEPYKFELKLQTSNDAANGNILLMVQP</sequence>
<evidence type="ECO:0000313" key="3">
    <source>
        <dbReference type="Proteomes" id="UP000672039"/>
    </source>
</evidence>